<dbReference type="EMBL" id="JACVEW010000010">
    <property type="protein sequence ID" value="MBP0048730.1"/>
    <property type="molecule type" value="Genomic_DNA"/>
</dbReference>
<dbReference type="NCBIfam" id="TIGR00738">
    <property type="entry name" value="rrf2_super"/>
    <property type="match status" value="1"/>
</dbReference>
<dbReference type="InterPro" id="IPR036388">
    <property type="entry name" value="WH-like_DNA-bd_sf"/>
</dbReference>
<dbReference type="PANTHER" id="PTHR33221">
    <property type="entry name" value="WINGED HELIX-TURN-HELIX TRANSCRIPTIONAL REGULATOR, RRF2 FAMILY"/>
    <property type="match status" value="1"/>
</dbReference>
<proteinExistence type="predicted"/>
<evidence type="ECO:0000313" key="3">
    <source>
        <dbReference type="Proteomes" id="UP000810171"/>
    </source>
</evidence>
<dbReference type="InterPro" id="IPR000944">
    <property type="entry name" value="Tscrpt_reg_Rrf2"/>
</dbReference>
<comment type="caution">
    <text evidence="2">The sequence shown here is derived from an EMBL/GenBank/DDBJ whole genome shotgun (WGS) entry which is preliminary data.</text>
</comment>
<dbReference type="Pfam" id="PF02082">
    <property type="entry name" value="Rrf2"/>
    <property type="match status" value="1"/>
</dbReference>
<keyword evidence="3" id="KW-1185">Reference proteome</keyword>
<evidence type="ECO:0000313" key="2">
    <source>
        <dbReference type="EMBL" id="MBP0048730.1"/>
    </source>
</evidence>
<dbReference type="SUPFAM" id="SSF46785">
    <property type="entry name" value="Winged helix' DNA-binding domain"/>
    <property type="match status" value="1"/>
</dbReference>
<dbReference type="PANTHER" id="PTHR33221:SF4">
    <property type="entry name" value="HTH-TYPE TRANSCRIPTIONAL REPRESSOR NSRR"/>
    <property type="match status" value="1"/>
</dbReference>
<keyword evidence="1" id="KW-0238">DNA-binding</keyword>
<protein>
    <submittedName>
        <fullName evidence="2">Rrf2 family transcriptional regulator</fullName>
    </submittedName>
</protein>
<dbReference type="InterPro" id="IPR030489">
    <property type="entry name" value="TR_Rrf2-type_CS"/>
</dbReference>
<dbReference type="PROSITE" id="PS01332">
    <property type="entry name" value="HTH_RRF2_1"/>
    <property type="match status" value="1"/>
</dbReference>
<sequence>MQLSRFSDYALRVLFFTAIHNDRLSNLAEVAHFYGISLEHLRKVVHALGKLGYLQTFRGKKGGFRLAINPHEVNIGQLLRHTEGTDPLVDCEAPPCRLSGHCRLQGVLAEAQQAFFDVLSRYSLSDLIQDTDMQRLIQLKPCD</sequence>
<accession>A0ABS3ZAK5</accession>
<evidence type="ECO:0000256" key="1">
    <source>
        <dbReference type="ARBA" id="ARBA00023125"/>
    </source>
</evidence>
<dbReference type="Proteomes" id="UP000810171">
    <property type="component" value="Unassembled WGS sequence"/>
</dbReference>
<name>A0ABS3ZAK5_9GAMM</name>
<dbReference type="PROSITE" id="PS51197">
    <property type="entry name" value="HTH_RRF2_2"/>
    <property type="match status" value="1"/>
</dbReference>
<reference evidence="2 3" key="1">
    <citation type="submission" date="2020-09" db="EMBL/GenBank/DDBJ databases">
        <authorList>
            <person name="Tanuku N.R.S."/>
        </authorList>
    </citation>
    <scope>NUCLEOTIDE SEQUENCE [LARGE SCALE GENOMIC DNA]</scope>
    <source>
        <strain evidence="2 3">AK62</strain>
    </source>
</reference>
<gene>
    <name evidence="2" type="ORF">H9C73_08265</name>
</gene>
<dbReference type="InterPro" id="IPR036390">
    <property type="entry name" value="WH_DNA-bd_sf"/>
</dbReference>
<dbReference type="Gene3D" id="1.10.10.10">
    <property type="entry name" value="Winged helix-like DNA-binding domain superfamily/Winged helix DNA-binding domain"/>
    <property type="match status" value="1"/>
</dbReference>
<organism evidence="2 3">
    <name type="scientific">Marinobacterium alkalitolerans</name>
    <dbReference type="NCBI Taxonomy" id="1542925"/>
    <lineage>
        <taxon>Bacteria</taxon>
        <taxon>Pseudomonadati</taxon>
        <taxon>Pseudomonadota</taxon>
        <taxon>Gammaproteobacteria</taxon>
        <taxon>Oceanospirillales</taxon>
        <taxon>Oceanospirillaceae</taxon>
        <taxon>Marinobacterium</taxon>
    </lineage>
</organism>